<accession>A0A9X9S697</accession>
<evidence type="ECO:0000313" key="1">
    <source>
        <dbReference type="EMBL" id="WAI02271.1"/>
    </source>
</evidence>
<sequence length="148" mass="15698">MKSTLLPSYYIRLGGLLACLACVLLAAGCTDAQPKITVESSDITITNMDADSETIWYTMTVTVTNSGDASAKDVIAGVTLQTPDSTQMSRMAHESVEFGTIAPGTVRSETVTIQLEAGPVGYTDLVTNGESPVVSTRIEQMDYISLPI</sequence>
<dbReference type="Proteomes" id="UP001163096">
    <property type="component" value="Chromosome"/>
</dbReference>
<dbReference type="Gene3D" id="2.60.40.10">
    <property type="entry name" value="Immunoglobulins"/>
    <property type="match status" value="1"/>
</dbReference>
<dbReference type="InterPro" id="IPR013783">
    <property type="entry name" value="Ig-like_fold"/>
</dbReference>
<dbReference type="RefSeq" id="WP_268187549.1">
    <property type="nucleotide sequence ID" value="NZ_CP113361.1"/>
</dbReference>
<organism evidence="1 2">
    <name type="scientific">Methanogenium organophilum</name>
    <dbReference type="NCBI Taxonomy" id="2199"/>
    <lineage>
        <taxon>Archaea</taxon>
        <taxon>Methanobacteriati</taxon>
        <taxon>Methanobacteriota</taxon>
        <taxon>Stenosarchaea group</taxon>
        <taxon>Methanomicrobia</taxon>
        <taxon>Methanomicrobiales</taxon>
        <taxon>Methanomicrobiaceae</taxon>
        <taxon>Methanogenium</taxon>
    </lineage>
</organism>
<gene>
    <name evidence="1" type="ORF">OU421_05205</name>
</gene>
<evidence type="ECO:0008006" key="3">
    <source>
        <dbReference type="Google" id="ProtNLM"/>
    </source>
</evidence>
<keyword evidence="2" id="KW-1185">Reference proteome</keyword>
<dbReference type="KEGG" id="mou:OU421_05205"/>
<dbReference type="PROSITE" id="PS51257">
    <property type="entry name" value="PROKAR_LIPOPROTEIN"/>
    <property type="match status" value="1"/>
</dbReference>
<proteinExistence type="predicted"/>
<dbReference type="GeneID" id="76834477"/>
<dbReference type="EMBL" id="CP113361">
    <property type="protein sequence ID" value="WAI02271.1"/>
    <property type="molecule type" value="Genomic_DNA"/>
</dbReference>
<dbReference type="AlphaFoldDB" id="A0A9X9S697"/>
<reference evidence="1" key="1">
    <citation type="submission" date="2022-11" db="EMBL/GenBank/DDBJ databases">
        <title>Complete genome sequence of Methanogenium organophilum DSM 3596.</title>
        <authorList>
            <person name="Chen S.-C."/>
            <person name="Lai S.-J."/>
            <person name="You Y.-T."/>
        </authorList>
    </citation>
    <scope>NUCLEOTIDE SEQUENCE</scope>
    <source>
        <strain evidence="1">DSM 3596</strain>
    </source>
</reference>
<protein>
    <recommendedName>
        <fullName evidence="3">CARDB domain-containing protein</fullName>
    </recommendedName>
</protein>
<evidence type="ECO:0000313" key="2">
    <source>
        <dbReference type="Proteomes" id="UP001163096"/>
    </source>
</evidence>
<name>A0A9X9S697_METOG</name>